<protein>
    <submittedName>
        <fullName evidence="1">DUF499 domain-containing protein</fullName>
    </submittedName>
</protein>
<sequence>DTELTNILRRRVFEDVNPVARDEVARVYEEYYRAPGRRAVLPTDAVDPDLRKRMSQSYPFHPRTISLLRDKLGQAPKFMQTRGALLLTVLAVKRLHETKSGSPLIHPFHFDPRDELIRQELGKRVFDDERVENAIQTELVDNQEPSRAGRIDTTFGSELGARLTTAILLESALVTSRGEKDPIVGADEANVLLDVLQPGDDETRAENALKAVLETSYHILPIGEKLVFRGEVNLNKFIEDKAKGIRPHRINDEIRRRVRTYVLKGSSLFDSVWWPTSPEEIPDRPGLRLAILPPADPWWISEPKATEKITSLFMTKNQASQPRIYRNSLVVLAPDASHGDNMIGKVRRRLAVQDIYEDGEFRTMLSEEQEKALEREKAKAEALATLRIGMGYRMLFYPSAKGEYKKPTVVCTTLRLSEADLGVDSESFAVRKSRALEVITRRLVDEDKLRKAEYSPEFIREKVFADRSGKMAESRKYGEVEDAFFKDPRLSFIESKEIVRHAVLTGVGQDTWLILSGDRVFSSRTGGEPVLHEDSELILYDTDRARATEEDFCLKCGRRKDACECGDRPPSPPPELCPFCHQPLESCKCGEEWPNLPLQEVPGRVAELAKKKNAKISSVVVQVNKVGDVAFLLRLSSTLAGAKLQTEVGALKVSVDMVNGNDVGTSIQADRPREMWSTIKTAVEGLLAQITSGKGQGKARANLIMRFRQPAGADEVEDALRPLSMSGAEAIKAANVRVKLEESE</sequence>
<gene>
    <name evidence="1" type="ORF">E3J38_03875</name>
</gene>
<reference evidence="1 2" key="1">
    <citation type="submission" date="2019-03" db="EMBL/GenBank/DDBJ databases">
        <title>Metabolic potential of uncultured bacteria and archaea associated with petroleum seepage in deep-sea sediments.</title>
        <authorList>
            <person name="Dong X."/>
            <person name="Hubert C."/>
        </authorList>
    </citation>
    <scope>NUCLEOTIDE SEQUENCE [LARGE SCALE GENOMIC DNA]</scope>
    <source>
        <strain evidence="1">E29_bin36</strain>
    </source>
</reference>
<name>A0A523XQC9_UNCT6</name>
<dbReference type="AlphaFoldDB" id="A0A523XQC9"/>
<dbReference type="Pfam" id="PF04465">
    <property type="entry name" value="DUF499"/>
    <property type="match status" value="1"/>
</dbReference>
<dbReference type="Proteomes" id="UP000315534">
    <property type="component" value="Unassembled WGS sequence"/>
</dbReference>
<evidence type="ECO:0000313" key="2">
    <source>
        <dbReference type="Proteomes" id="UP000315534"/>
    </source>
</evidence>
<proteinExistence type="predicted"/>
<feature type="non-terminal residue" evidence="1">
    <location>
        <position position="1"/>
    </location>
</feature>
<dbReference type="EMBL" id="SOIP01000237">
    <property type="protein sequence ID" value="TET81452.1"/>
    <property type="molecule type" value="Genomic_DNA"/>
</dbReference>
<evidence type="ECO:0000313" key="1">
    <source>
        <dbReference type="EMBL" id="TET81452.1"/>
    </source>
</evidence>
<organism evidence="1 2">
    <name type="scientific">candidate division TA06 bacterium</name>
    <dbReference type="NCBI Taxonomy" id="2250710"/>
    <lineage>
        <taxon>Bacteria</taxon>
        <taxon>Bacteria division TA06</taxon>
    </lineage>
</organism>
<comment type="caution">
    <text evidence="1">The sequence shown here is derived from an EMBL/GenBank/DDBJ whole genome shotgun (WGS) entry which is preliminary data.</text>
</comment>
<accession>A0A523XQC9</accession>
<dbReference type="InterPro" id="IPR007555">
    <property type="entry name" value="DUF499"/>
</dbReference>